<proteinExistence type="predicted"/>
<dbReference type="AlphaFoldDB" id="A0AAV4Q8J0"/>
<sequence>MLTAVFTFIDFLPECRDPGGIFSNPEFETFRTLIDRANNWLRVNPKWEIITCESIEFKAKRDDVNSEKMVYLEYGETSTSYIRGLRLWITGGGNEKEKQIGYINIIPEQENDGGIFSSPAFETLDEVVSRFNKMIQTRPIPGITDFTPDTVTRGGVFSLPQYELFSSVVEKASDWCARQAGIRFVMFSHWKLRLKQVEMLTRRKWISPNMEEEPLFTLEYCV</sequence>
<evidence type="ECO:0000313" key="1">
    <source>
        <dbReference type="EMBL" id="GIY05380.1"/>
    </source>
</evidence>
<reference evidence="1 2" key="1">
    <citation type="submission" date="2021-06" db="EMBL/GenBank/DDBJ databases">
        <title>Caerostris extrusa draft genome.</title>
        <authorList>
            <person name="Kono N."/>
            <person name="Arakawa K."/>
        </authorList>
    </citation>
    <scope>NUCLEOTIDE SEQUENCE [LARGE SCALE GENOMIC DNA]</scope>
</reference>
<keyword evidence="2" id="KW-1185">Reference proteome</keyword>
<gene>
    <name evidence="1" type="ORF">CEXT_354161</name>
</gene>
<evidence type="ECO:0000313" key="2">
    <source>
        <dbReference type="Proteomes" id="UP001054945"/>
    </source>
</evidence>
<protein>
    <submittedName>
        <fullName evidence="1">Uncharacterized protein</fullName>
    </submittedName>
</protein>
<dbReference type="Proteomes" id="UP001054945">
    <property type="component" value="Unassembled WGS sequence"/>
</dbReference>
<organism evidence="1 2">
    <name type="scientific">Caerostris extrusa</name>
    <name type="common">Bark spider</name>
    <name type="synonym">Caerostris bankana</name>
    <dbReference type="NCBI Taxonomy" id="172846"/>
    <lineage>
        <taxon>Eukaryota</taxon>
        <taxon>Metazoa</taxon>
        <taxon>Ecdysozoa</taxon>
        <taxon>Arthropoda</taxon>
        <taxon>Chelicerata</taxon>
        <taxon>Arachnida</taxon>
        <taxon>Araneae</taxon>
        <taxon>Araneomorphae</taxon>
        <taxon>Entelegynae</taxon>
        <taxon>Araneoidea</taxon>
        <taxon>Araneidae</taxon>
        <taxon>Caerostris</taxon>
    </lineage>
</organism>
<accession>A0AAV4Q8J0</accession>
<dbReference type="EMBL" id="BPLR01005836">
    <property type="protein sequence ID" value="GIY05380.1"/>
    <property type="molecule type" value="Genomic_DNA"/>
</dbReference>
<comment type="caution">
    <text evidence="1">The sequence shown here is derived from an EMBL/GenBank/DDBJ whole genome shotgun (WGS) entry which is preliminary data.</text>
</comment>
<name>A0AAV4Q8J0_CAEEX</name>